<evidence type="ECO:0000256" key="5">
    <source>
        <dbReference type="ARBA" id="ARBA00022519"/>
    </source>
</evidence>
<name>A0ABX9XFL2_9PSED</name>
<comment type="caution">
    <text evidence="13">The sequence shown here is derived from an EMBL/GenBank/DDBJ whole genome shotgun (WGS) entry which is preliminary data.</text>
</comment>
<keyword evidence="7 11" id="KW-1133">Transmembrane helix</keyword>
<proteinExistence type="inferred from homology"/>
<comment type="similarity">
    <text evidence="9">Belongs to the GSP H family.</text>
</comment>
<evidence type="ECO:0000256" key="8">
    <source>
        <dbReference type="ARBA" id="ARBA00023136"/>
    </source>
</evidence>
<keyword evidence="6 11" id="KW-0812">Transmembrane</keyword>
<reference evidence="13 14" key="1">
    <citation type="submission" date="2018-11" db="EMBL/GenBank/DDBJ databases">
        <authorList>
            <person name="Jang G.I."/>
            <person name="Hwang C.Y."/>
        </authorList>
    </citation>
    <scope>NUCLEOTIDE SEQUENCE [LARGE SCALE GENOMIC DNA]</scope>
    <source>
        <strain evidence="13 14">SSM26</strain>
    </source>
</reference>
<accession>A0ABX9XFL2</accession>
<dbReference type="SUPFAM" id="SSF54523">
    <property type="entry name" value="Pili subunits"/>
    <property type="match status" value="1"/>
</dbReference>
<evidence type="ECO:0000313" key="13">
    <source>
        <dbReference type="EMBL" id="ROZ82874.1"/>
    </source>
</evidence>
<feature type="domain" description="General secretion pathway GspH" evidence="12">
    <location>
        <begin position="49"/>
        <end position="162"/>
    </location>
</feature>
<feature type="transmembrane region" description="Helical" evidence="11">
    <location>
        <begin position="12"/>
        <end position="32"/>
    </location>
</feature>
<evidence type="ECO:0000256" key="6">
    <source>
        <dbReference type="ARBA" id="ARBA00022692"/>
    </source>
</evidence>
<keyword evidence="3" id="KW-1003">Cell membrane</keyword>
<gene>
    <name evidence="13" type="ORF">EF096_14130</name>
</gene>
<comment type="subcellular location">
    <subcellularLocation>
        <location evidence="1">Cell inner membrane</location>
        <topology evidence="1">Single-pass membrane protein</topology>
    </subcellularLocation>
</comment>
<keyword evidence="5" id="KW-0997">Cell inner membrane</keyword>
<evidence type="ECO:0000259" key="12">
    <source>
        <dbReference type="Pfam" id="PF12019"/>
    </source>
</evidence>
<dbReference type="Pfam" id="PF07963">
    <property type="entry name" value="N_methyl"/>
    <property type="match status" value="1"/>
</dbReference>
<dbReference type="InterPro" id="IPR022346">
    <property type="entry name" value="T2SS_GspH"/>
</dbReference>
<evidence type="ECO:0000313" key="14">
    <source>
        <dbReference type="Proteomes" id="UP000275199"/>
    </source>
</evidence>
<sequence length="178" mass="19665">MLKERAMKNGGFTLVEMLTALAVITLILSIGLPSFGKLVDSHRLDVGKEQLARSIQQTREEALRRNQAVTMAPLNGDWNEGWRIFIDHNRNAAFDAEDELLAEDFAARVSHIHGSGALAKYLRYNAMGESELLHGGFLAGTLYLCPAQQGGDGRRLIINRVGRLRMDASEIPASYCLP</sequence>
<dbReference type="PROSITE" id="PS00409">
    <property type="entry name" value="PROKAR_NTER_METHYL"/>
    <property type="match status" value="1"/>
</dbReference>
<dbReference type="Pfam" id="PF12019">
    <property type="entry name" value="GspH"/>
    <property type="match status" value="1"/>
</dbReference>
<keyword evidence="8 11" id="KW-0472">Membrane</keyword>
<evidence type="ECO:0000256" key="9">
    <source>
        <dbReference type="ARBA" id="ARBA00025772"/>
    </source>
</evidence>
<dbReference type="EMBL" id="RKKU01000019">
    <property type="protein sequence ID" value="ROZ82874.1"/>
    <property type="molecule type" value="Genomic_DNA"/>
</dbReference>
<dbReference type="Proteomes" id="UP000275199">
    <property type="component" value="Unassembled WGS sequence"/>
</dbReference>
<keyword evidence="4" id="KW-0488">Methylation</keyword>
<evidence type="ECO:0000256" key="1">
    <source>
        <dbReference type="ARBA" id="ARBA00004377"/>
    </source>
</evidence>
<evidence type="ECO:0000256" key="7">
    <source>
        <dbReference type="ARBA" id="ARBA00022989"/>
    </source>
</evidence>
<evidence type="ECO:0000256" key="10">
    <source>
        <dbReference type="ARBA" id="ARBA00030775"/>
    </source>
</evidence>
<evidence type="ECO:0000256" key="3">
    <source>
        <dbReference type="ARBA" id="ARBA00022475"/>
    </source>
</evidence>
<evidence type="ECO:0000256" key="4">
    <source>
        <dbReference type="ARBA" id="ARBA00022481"/>
    </source>
</evidence>
<evidence type="ECO:0000256" key="2">
    <source>
        <dbReference type="ARBA" id="ARBA00021549"/>
    </source>
</evidence>
<dbReference type="NCBIfam" id="TIGR02532">
    <property type="entry name" value="IV_pilin_GFxxxE"/>
    <property type="match status" value="1"/>
</dbReference>
<dbReference type="Gene3D" id="3.55.40.10">
    <property type="entry name" value="minor pseudopilin epsh domain"/>
    <property type="match status" value="1"/>
</dbReference>
<dbReference type="InterPro" id="IPR012902">
    <property type="entry name" value="N_methyl_site"/>
</dbReference>
<dbReference type="InterPro" id="IPR045584">
    <property type="entry name" value="Pilin-like"/>
</dbReference>
<evidence type="ECO:0000256" key="11">
    <source>
        <dbReference type="SAM" id="Phobius"/>
    </source>
</evidence>
<keyword evidence="14" id="KW-1185">Reference proteome</keyword>
<organism evidence="13 14">
    <name type="scientific">Pseudomonas neustonica</name>
    <dbReference type="NCBI Taxonomy" id="2487346"/>
    <lineage>
        <taxon>Bacteria</taxon>
        <taxon>Pseudomonadati</taxon>
        <taxon>Pseudomonadota</taxon>
        <taxon>Gammaproteobacteria</taxon>
        <taxon>Pseudomonadales</taxon>
        <taxon>Pseudomonadaceae</taxon>
        <taxon>Pseudomonas</taxon>
    </lineage>
</organism>
<protein>
    <recommendedName>
        <fullName evidence="2">Type II secretion system protein H</fullName>
    </recommendedName>
    <alternativeName>
        <fullName evidence="10">General secretion pathway protein H</fullName>
    </alternativeName>
</protein>